<comment type="function">
    <text evidence="9">Catalyzes the condensation reaction of fatty acid synthesis by the addition to an acyl acceptor of two carbons from malonyl-ACP. Catalyzes the first condensation reaction which initiates fatty acid synthesis and may therefore play a role in governing the total rate of fatty acid production. Possesses both acetoacetyl-ACP synthase and acetyl transacylase activities. Its substrate specificity determines the biosynthesis of branched-chain and/or straight-chain of fatty acids.</text>
</comment>
<dbReference type="InterPro" id="IPR013747">
    <property type="entry name" value="ACP_syn_III_C"/>
</dbReference>
<evidence type="ECO:0000256" key="1">
    <source>
        <dbReference type="ARBA" id="ARBA00008642"/>
    </source>
</evidence>
<evidence type="ECO:0000313" key="13">
    <source>
        <dbReference type="Proteomes" id="UP000637513"/>
    </source>
</evidence>
<keyword evidence="8 9" id="KW-0012">Acyltransferase</keyword>
<dbReference type="InterPro" id="IPR016039">
    <property type="entry name" value="Thiolase-like"/>
</dbReference>
<keyword evidence="4 9" id="KW-0276">Fatty acid metabolism</keyword>
<dbReference type="EMBL" id="JACRSW010000001">
    <property type="protein sequence ID" value="MBC8556125.1"/>
    <property type="molecule type" value="Genomic_DNA"/>
</dbReference>
<dbReference type="Gene3D" id="3.40.47.10">
    <property type="match status" value="1"/>
</dbReference>
<dbReference type="NCBIfam" id="TIGR00747">
    <property type="entry name" value="fabH"/>
    <property type="match status" value="1"/>
</dbReference>
<comment type="caution">
    <text evidence="12">The sequence shown here is derived from an EMBL/GenBank/DDBJ whole genome shotgun (WGS) entry which is preliminary data.</text>
</comment>
<comment type="subcellular location">
    <subcellularLocation>
        <location evidence="9">Cytoplasm</location>
    </subcellularLocation>
</comment>
<evidence type="ECO:0000256" key="8">
    <source>
        <dbReference type="ARBA" id="ARBA00023315"/>
    </source>
</evidence>
<dbReference type="RefSeq" id="WP_249302056.1">
    <property type="nucleotide sequence ID" value="NZ_JACRSW010000001.1"/>
</dbReference>
<dbReference type="SUPFAM" id="SSF53901">
    <property type="entry name" value="Thiolase-like"/>
    <property type="match status" value="1"/>
</dbReference>
<keyword evidence="2 9" id="KW-0444">Lipid biosynthesis</keyword>
<evidence type="ECO:0000259" key="11">
    <source>
        <dbReference type="Pfam" id="PF08545"/>
    </source>
</evidence>
<feature type="domain" description="Beta-ketoacyl-[acyl-carrier-protein] synthase III N-terminal" evidence="11">
    <location>
        <begin position="105"/>
        <end position="182"/>
    </location>
</feature>
<evidence type="ECO:0000256" key="4">
    <source>
        <dbReference type="ARBA" id="ARBA00022832"/>
    </source>
</evidence>
<feature type="active site" evidence="9">
    <location>
        <position position="111"/>
    </location>
</feature>
<dbReference type="CDD" id="cd00830">
    <property type="entry name" value="KAS_III"/>
    <property type="match status" value="1"/>
</dbReference>
<dbReference type="Pfam" id="PF08545">
    <property type="entry name" value="ACP_syn_III"/>
    <property type="match status" value="1"/>
</dbReference>
<evidence type="ECO:0000313" key="12">
    <source>
        <dbReference type="EMBL" id="MBC8556125.1"/>
    </source>
</evidence>
<feature type="domain" description="Beta-ketoacyl-[acyl-carrier-protein] synthase III C-terminal" evidence="10">
    <location>
        <begin position="236"/>
        <end position="325"/>
    </location>
</feature>
<evidence type="ECO:0000256" key="2">
    <source>
        <dbReference type="ARBA" id="ARBA00022516"/>
    </source>
</evidence>
<keyword evidence="5 9" id="KW-0443">Lipid metabolism</keyword>
<feature type="active site" evidence="9">
    <location>
        <position position="252"/>
    </location>
</feature>
<name>A0ABR7MQP6_9FIRM</name>
<dbReference type="NCBIfam" id="NF006829">
    <property type="entry name" value="PRK09352.1"/>
    <property type="match status" value="1"/>
</dbReference>
<proteinExistence type="inferred from homology"/>
<feature type="active site" evidence="9">
    <location>
        <position position="282"/>
    </location>
</feature>
<accession>A0ABR7MQP6</accession>
<organism evidence="12 13">
    <name type="scientific">Jutongia hominis</name>
    <dbReference type="NCBI Taxonomy" id="2763664"/>
    <lineage>
        <taxon>Bacteria</taxon>
        <taxon>Bacillati</taxon>
        <taxon>Bacillota</taxon>
        <taxon>Clostridia</taxon>
        <taxon>Lachnospirales</taxon>
        <taxon>Lachnospiraceae</taxon>
        <taxon>Jutongia</taxon>
    </lineage>
</organism>
<evidence type="ECO:0000259" key="10">
    <source>
        <dbReference type="Pfam" id="PF08541"/>
    </source>
</evidence>
<keyword evidence="7 9" id="KW-0511">Multifunctional enzyme</keyword>
<evidence type="ECO:0000256" key="7">
    <source>
        <dbReference type="ARBA" id="ARBA00023268"/>
    </source>
</evidence>
<reference evidence="12 13" key="1">
    <citation type="submission" date="2020-08" db="EMBL/GenBank/DDBJ databases">
        <title>Genome public.</title>
        <authorList>
            <person name="Liu C."/>
            <person name="Sun Q."/>
        </authorList>
    </citation>
    <scope>NUCLEOTIDE SEQUENCE [LARGE SCALE GENOMIC DNA]</scope>
    <source>
        <strain evidence="12 13">BX3</strain>
    </source>
</reference>
<dbReference type="InterPro" id="IPR004655">
    <property type="entry name" value="FabH"/>
</dbReference>
<keyword evidence="13" id="KW-1185">Reference proteome</keyword>
<comment type="similarity">
    <text evidence="1 9">Belongs to the thiolase-like superfamily. FabH family.</text>
</comment>
<sequence>MSSRIIATAAKAPDQVITNDDLAKIVDTSDEWIVQRTGIHSRHISNGENTSVFVIDVAKQLIEKASVNAEDIDLIIVASVTPDYGTPSLACMVQKEIHAINAVAFDITAACTGFIFALNTADMYIRSGMYKNAIVIGGETLSKIVDWSDRSTCVLFGDGAGGAYIEASEQGGIVSRKIGSDGSLYDILTEGYSECTNPFSIVKEQRIHPKYYVSMDGREVFKFATKKVISSIQELLDKEGLTGDDIRYIVPHQANIRIVEVISKKLKIPMDKFYINMESYGNTSSASVPIALNELNEKGLIERGDKIVLAGFGGGMTWGVMIVEW</sequence>
<keyword evidence="3 9" id="KW-0808">Transferase</keyword>
<dbReference type="PANTHER" id="PTHR43091">
    <property type="entry name" value="3-OXOACYL-[ACYL-CARRIER-PROTEIN] SYNTHASE"/>
    <property type="match status" value="1"/>
</dbReference>
<feature type="region of interest" description="ACP-binding" evidence="9">
    <location>
        <begin position="253"/>
        <end position="257"/>
    </location>
</feature>
<comment type="catalytic activity">
    <reaction evidence="9">
        <text>malonyl-[ACP] + acetyl-CoA + H(+) = 3-oxobutanoyl-[ACP] + CO2 + CoA</text>
        <dbReference type="Rhea" id="RHEA:12080"/>
        <dbReference type="Rhea" id="RHEA-COMP:9623"/>
        <dbReference type="Rhea" id="RHEA-COMP:9625"/>
        <dbReference type="ChEBI" id="CHEBI:15378"/>
        <dbReference type="ChEBI" id="CHEBI:16526"/>
        <dbReference type="ChEBI" id="CHEBI:57287"/>
        <dbReference type="ChEBI" id="CHEBI:57288"/>
        <dbReference type="ChEBI" id="CHEBI:78449"/>
        <dbReference type="ChEBI" id="CHEBI:78450"/>
        <dbReference type="EC" id="2.3.1.180"/>
    </reaction>
</comment>
<gene>
    <name evidence="9" type="primary">fabH</name>
    <name evidence="12" type="ORF">H8700_00115</name>
</gene>
<dbReference type="PANTHER" id="PTHR43091:SF1">
    <property type="entry name" value="BETA-KETOACYL-[ACYL-CARRIER-PROTEIN] SYNTHASE III, CHLOROPLASTIC"/>
    <property type="match status" value="1"/>
</dbReference>
<dbReference type="Pfam" id="PF08541">
    <property type="entry name" value="ACP_syn_III_C"/>
    <property type="match status" value="1"/>
</dbReference>
<keyword evidence="9" id="KW-0963">Cytoplasm</keyword>
<evidence type="ECO:0000256" key="6">
    <source>
        <dbReference type="ARBA" id="ARBA00023160"/>
    </source>
</evidence>
<comment type="subunit">
    <text evidence="9">Homodimer.</text>
</comment>
<dbReference type="InterPro" id="IPR013751">
    <property type="entry name" value="ACP_syn_III_N"/>
</dbReference>
<dbReference type="HAMAP" id="MF_01815">
    <property type="entry name" value="FabH"/>
    <property type="match status" value="1"/>
</dbReference>
<evidence type="ECO:0000256" key="5">
    <source>
        <dbReference type="ARBA" id="ARBA00023098"/>
    </source>
</evidence>
<dbReference type="Proteomes" id="UP000637513">
    <property type="component" value="Unassembled WGS sequence"/>
</dbReference>
<evidence type="ECO:0000256" key="3">
    <source>
        <dbReference type="ARBA" id="ARBA00022679"/>
    </source>
</evidence>
<protein>
    <recommendedName>
        <fullName evidence="9">Beta-ketoacyl-[acyl-carrier-protein] synthase III</fullName>
        <shortName evidence="9">Beta-ketoacyl-ACP synthase III</shortName>
        <shortName evidence="9">KAS III</shortName>
        <ecNumber evidence="9">2.3.1.180</ecNumber>
    </recommendedName>
    <alternativeName>
        <fullName evidence="9">3-oxoacyl-[acyl-carrier-protein] synthase 3</fullName>
    </alternativeName>
    <alternativeName>
        <fullName evidence="9">3-oxoacyl-[acyl-carrier-protein] synthase III</fullName>
    </alternativeName>
</protein>
<evidence type="ECO:0000256" key="9">
    <source>
        <dbReference type="HAMAP-Rule" id="MF_01815"/>
    </source>
</evidence>
<keyword evidence="6 9" id="KW-0275">Fatty acid biosynthesis</keyword>
<dbReference type="EC" id="2.3.1.180" evidence="9"/>
<comment type="pathway">
    <text evidence="9">Lipid metabolism; fatty acid biosynthesis.</text>
</comment>
<comment type="domain">
    <text evidence="9">The last Arg residue of the ACP-binding site is essential for the weak association between ACP/AcpP and FabH.</text>
</comment>